<feature type="binding site" evidence="6">
    <location>
        <position position="265"/>
    </location>
    <ligand>
        <name>Zn(2+)</name>
        <dbReference type="ChEBI" id="CHEBI:29105"/>
    </ligand>
</feature>
<evidence type="ECO:0000256" key="2">
    <source>
        <dbReference type="ARBA" id="ARBA00007018"/>
    </source>
</evidence>
<dbReference type="GO" id="GO:0038023">
    <property type="term" value="F:signaling receptor activity"/>
    <property type="evidence" value="ECO:0007669"/>
    <property type="project" value="TreeGrafter"/>
</dbReference>
<dbReference type="InterPro" id="IPR004254">
    <property type="entry name" value="AdipoR/HlyIII-related"/>
</dbReference>
<evidence type="ECO:0000313" key="10">
    <source>
        <dbReference type="Proteomes" id="UP000070544"/>
    </source>
</evidence>
<feature type="compositionally biased region" description="Polar residues" evidence="7">
    <location>
        <begin position="33"/>
        <end position="51"/>
    </location>
</feature>
<evidence type="ECO:0000313" key="9">
    <source>
        <dbReference type="EMBL" id="KXS15041.1"/>
    </source>
</evidence>
<feature type="transmembrane region" description="Helical" evidence="8">
    <location>
        <begin position="246"/>
        <end position="269"/>
    </location>
</feature>
<accession>A0A139AE16</accession>
<sequence length="457" mass="50772">MPISTNGQEQELMTRRGSHSSYDHGPTNEHSCHTFTATVVASSTLSPSQVSEYRKRKSAEGHRQRDDAKTRDRKLSHASLWSHADPDELEPEFEPNQKAESGDAGDSANGPGPGRTPIKLPPAFTCTHQEVHLPPHLKEPAYPLVYHSPLWAPSGEDKLTTHFWEVPKWMQDNYFILSGYRRPTNSHYHSFLTLFHIHNETGNIWSHLLGCIAFLFVITPLTYSYLLPGIIKDAVGGLELTRDGLMIAPFLATAVVCLALSATYHTLWCTSEKLALTYVRMDYAGIILLIVGSFAPALHYAFFCAPQTAHIYLGLQTVLGLLALFVTVNPRFSAPHFAAFRASLFVMLALAGVIPVFHVVILYGLEYALLAGSLGYLLVMGALYFTGAVLYAVRWPESHWPGLFDYWLHSHQLFHMLVLAAALTHWQGAIAAARWWHGGAIMVNGEVWEGLATCSAR</sequence>
<reference evidence="9 10" key="1">
    <citation type="journal article" date="2015" name="Genome Biol. Evol.">
        <title>Phylogenomic analyses indicate that early fungi evolved digesting cell walls of algal ancestors of land plants.</title>
        <authorList>
            <person name="Chang Y."/>
            <person name="Wang S."/>
            <person name="Sekimoto S."/>
            <person name="Aerts A.L."/>
            <person name="Choi C."/>
            <person name="Clum A."/>
            <person name="LaButti K.M."/>
            <person name="Lindquist E.A."/>
            <person name="Yee Ngan C."/>
            <person name="Ohm R.A."/>
            <person name="Salamov A.A."/>
            <person name="Grigoriev I.V."/>
            <person name="Spatafora J.W."/>
            <person name="Berbee M.L."/>
        </authorList>
    </citation>
    <scope>NUCLEOTIDE SEQUENCE [LARGE SCALE GENOMIC DNA]</scope>
    <source>
        <strain evidence="9 10">JEL478</strain>
    </source>
</reference>
<keyword evidence="6" id="KW-0479">Metal-binding</keyword>
<dbReference type="EMBL" id="KQ965765">
    <property type="protein sequence ID" value="KXS15041.1"/>
    <property type="molecule type" value="Genomic_DNA"/>
</dbReference>
<keyword evidence="6" id="KW-0862">Zinc</keyword>
<name>A0A139AE16_GONPJ</name>
<proteinExistence type="inferred from homology"/>
<dbReference type="GO" id="GO:0046872">
    <property type="term" value="F:metal ion binding"/>
    <property type="evidence" value="ECO:0007669"/>
    <property type="project" value="UniProtKB-KW"/>
</dbReference>
<dbReference type="PANTHER" id="PTHR20855:SF52">
    <property type="entry name" value="ADIPONECTIN RECEPTOR PROTEIN"/>
    <property type="match status" value="1"/>
</dbReference>
<feature type="binding site" evidence="6">
    <location>
        <position position="411"/>
    </location>
    <ligand>
        <name>Zn(2+)</name>
        <dbReference type="ChEBI" id="CHEBI:29105"/>
    </ligand>
</feature>
<feature type="transmembrane region" description="Helical" evidence="8">
    <location>
        <begin position="204"/>
        <end position="226"/>
    </location>
</feature>
<feature type="transmembrane region" description="Helical" evidence="8">
    <location>
        <begin position="281"/>
        <end position="303"/>
    </location>
</feature>
<dbReference type="STRING" id="1344416.A0A139AE16"/>
<dbReference type="PANTHER" id="PTHR20855">
    <property type="entry name" value="ADIPOR/PROGESTIN RECEPTOR-RELATED"/>
    <property type="match status" value="1"/>
</dbReference>
<keyword evidence="4 8" id="KW-1133">Transmembrane helix</keyword>
<evidence type="ECO:0000256" key="1">
    <source>
        <dbReference type="ARBA" id="ARBA00004141"/>
    </source>
</evidence>
<evidence type="ECO:0000256" key="3">
    <source>
        <dbReference type="ARBA" id="ARBA00022692"/>
    </source>
</evidence>
<dbReference type="Proteomes" id="UP000070544">
    <property type="component" value="Unassembled WGS sequence"/>
</dbReference>
<feature type="region of interest" description="Disordered" evidence="7">
    <location>
        <begin position="1"/>
        <end position="121"/>
    </location>
</feature>
<feature type="transmembrane region" description="Helical" evidence="8">
    <location>
        <begin position="340"/>
        <end position="361"/>
    </location>
</feature>
<evidence type="ECO:0000256" key="4">
    <source>
        <dbReference type="ARBA" id="ARBA00022989"/>
    </source>
</evidence>
<organism evidence="9 10">
    <name type="scientific">Gonapodya prolifera (strain JEL478)</name>
    <name type="common">Monoblepharis prolifera</name>
    <dbReference type="NCBI Taxonomy" id="1344416"/>
    <lineage>
        <taxon>Eukaryota</taxon>
        <taxon>Fungi</taxon>
        <taxon>Fungi incertae sedis</taxon>
        <taxon>Chytridiomycota</taxon>
        <taxon>Chytridiomycota incertae sedis</taxon>
        <taxon>Monoblepharidomycetes</taxon>
        <taxon>Monoblepharidales</taxon>
        <taxon>Gonapodyaceae</taxon>
        <taxon>Gonapodya</taxon>
    </lineage>
</organism>
<comment type="subcellular location">
    <subcellularLocation>
        <location evidence="1">Membrane</location>
        <topology evidence="1">Multi-pass membrane protein</topology>
    </subcellularLocation>
</comment>
<feature type="transmembrane region" description="Helical" evidence="8">
    <location>
        <begin position="309"/>
        <end position="328"/>
    </location>
</feature>
<evidence type="ECO:0000256" key="7">
    <source>
        <dbReference type="SAM" id="MobiDB-lite"/>
    </source>
</evidence>
<protein>
    <submittedName>
        <fullName evidence="9">HlyIII-domain-containing protein</fullName>
    </submittedName>
</protein>
<evidence type="ECO:0000256" key="6">
    <source>
        <dbReference type="PIRSR" id="PIRSR604254-1"/>
    </source>
</evidence>
<evidence type="ECO:0000256" key="5">
    <source>
        <dbReference type="ARBA" id="ARBA00023136"/>
    </source>
</evidence>
<gene>
    <name evidence="9" type="ORF">M427DRAFT_57174</name>
</gene>
<keyword evidence="3 8" id="KW-0812">Transmembrane</keyword>
<feature type="transmembrane region" description="Helical" evidence="8">
    <location>
        <begin position="413"/>
        <end position="436"/>
    </location>
</feature>
<comment type="similarity">
    <text evidence="2">Belongs to the ADIPOR family.</text>
</comment>
<feature type="transmembrane region" description="Helical" evidence="8">
    <location>
        <begin position="367"/>
        <end position="393"/>
    </location>
</feature>
<dbReference type="AlphaFoldDB" id="A0A139AE16"/>
<feature type="compositionally biased region" description="Basic and acidic residues" evidence="7">
    <location>
        <begin position="58"/>
        <end position="75"/>
    </location>
</feature>
<feature type="binding site" evidence="6">
    <location>
        <position position="415"/>
    </location>
    <ligand>
        <name>Zn(2+)</name>
        <dbReference type="ChEBI" id="CHEBI:29105"/>
    </ligand>
</feature>
<keyword evidence="10" id="KW-1185">Reference proteome</keyword>
<feature type="compositionally biased region" description="Polar residues" evidence="7">
    <location>
        <begin position="1"/>
        <end position="11"/>
    </location>
</feature>
<keyword evidence="5 8" id="KW-0472">Membrane</keyword>
<dbReference type="GO" id="GO:0016020">
    <property type="term" value="C:membrane"/>
    <property type="evidence" value="ECO:0007669"/>
    <property type="project" value="UniProtKB-SubCell"/>
</dbReference>
<dbReference type="Pfam" id="PF03006">
    <property type="entry name" value="HlyIII"/>
    <property type="match status" value="1"/>
</dbReference>
<dbReference type="OrthoDB" id="529367at2759"/>
<evidence type="ECO:0000256" key="8">
    <source>
        <dbReference type="SAM" id="Phobius"/>
    </source>
</evidence>